<feature type="domain" description="CCHC-type" evidence="2">
    <location>
        <begin position="25"/>
        <end position="41"/>
    </location>
</feature>
<dbReference type="GO" id="GO:0008270">
    <property type="term" value="F:zinc ion binding"/>
    <property type="evidence" value="ECO:0007669"/>
    <property type="project" value="UniProtKB-KW"/>
</dbReference>
<dbReference type="SUPFAM" id="SSF57756">
    <property type="entry name" value="Retrovirus zinc finger-like domains"/>
    <property type="match status" value="1"/>
</dbReference>
<dbReference type="InParanoid" id="E2ABH1"/>
<dbReference type="InterPro" id="IPR036875">
    <property type="entry name" value="Znf_CCHC_sf"/>
</dbReference>
<dbReference type="OMA" id="CNKERRE"/>
<feature type="non-terminal residue" evidence="3">
    <location>
        <position position="1"/>
    </location>
</feature>
<keyword evidence="4" id="KW-1185">Reference proteome</keyword>
<dbReference type="SMART" id="SM00343">
    <property type="entry name" value="ZnF_C2HC"/>
    <property type="match status" value="2"/>
</dbReference>
<dbReference type="Gene3D" id="4.10.60.10">
    <property type="entry name" value="Zinc finger, CCHC-type"/>
    <property type="match status" value="1"/>
</dbReference>
<dbReference type="Proteomes" id="UP000000311">
    <property type="component" value="Unassembled WGS sequence"/>
</dbReference>
<protein>
    <recommendedName>
        <fullName evidence="2">CCHC-type domain-containing protein</fullName>
    </recommendedName>
</protein>
<dbReference type="GO" id="GO:0003676">
    <property type="term" value="F:nucleic acid binding"/>
    <property type="evidence" value="ECO:0007669"/>
    <property type="project" value="InterPro"/>
</dbReference>
<keyword evidence="1" id="KW-0863">Zinc-finger</keyword>
<evidence type="ECO:0000259" key="2">
    <source>
        <dbReference type="PROSITE" id="PS50158"/>
    </source>
</evidence>
<dbReference type="PROSITE" id="PS50158">
    <property type="entry name" value="ZF_CCHC"/>
    <property type="match status" value="2"/>
</dbReference>
<accession>E2ABH1</accession>
<sequence length="71" mass="7976">LLNKGYVKIGWSRVAIRMLPKAKTRCYKCLKTGHTANNCREETDRGRRCFNCGNNGHNADRCAMEAGCPLC</sequence>
<keyword evidence="1" id="KW-0479">Metal-binding</keyword>
<evidence type="ECO:0000313" key="4">
    <source>
        <dbReference type="Proteomes" id="UP000000311"/>
    </source>
</evidence>
<feature type="non-terminal residue" evidence="3">
    <location>
        <position position="71"/>
    </location>
</feature>
<reference evidence="3 4" key="1">
    <citation type="journal article" date="2010" name="Science">
        <title>Genomic comparison of the ants Camponotus floridanus and Harpegnathos saltator.</title>
        <authorList>
            <person name="Bonasio R."/>
            <person name="Zhang G."/>
            <person name="Ye C."/>
            <person name="Mutti N.S."/>
            <person name="Fang X."/>
            <person name="Qin N."/>
            <person name="Donahue G."/>
            <person name="Yang P."/>
            <person name="Li Q."/>
            <person name="Li C."/>
            <person name="Zhang P."/>
            <person name="Huang Z."/>
            <person name="Berger S.L."/>
            <person name="Reinberg D."/>
            <person name="Wang J."/>
            <person name="Liebig J."/>
        </authorList>
    </citation>
    <scope>NUCLEOTIDE SEQUENCE [LARGE SCALE GENOMIC DNA]</scope>
    <source>
        <strain evidence="4">C129</strain>
    </source>
</reference>
<gene>
    <name evidence="3" type="ORF">EAG_08158</name>
</gene>
<proteinExistence type="predicted"/>
<dbReference type="InterPro" id="IPR001878">
    <property type="entry name" value="Znf_CCHC"/>
</dbReference>
<dbReference type="Pfam" id="PF00098">
    <property type="entry name" value="zf-CCHC"/>
    <property type="match status" value="1"/>
</dbReference>
<keyword evidence="1" id="KW-0862">Zinc</keyword>
<organism evidence="4">
    <name type="scientific">Camponotus floridanus</name>
    <name type="common">Florida carpenter ant</name>
    <dbReference type="NCBI Taxonomy" id="104421"/>
    <lineage>
        <taxon>Eukaryota</taxon>
        <taxon>Metazoa</taxon>
        <taxon>Ecdysozoa</taxon>
        <taxon>Arthropoda</taxon>
        <taxon>Hexapoda</taxon>
        <taxon>Insecta</taxon>
        <taxon>Pterygota</taxon>
        <taxon>Neoptera</taxon>
        <taxon>Endopterygota</taxon>
        <taxon>Hymenoptera</taxon>
        <taxon>Apocrita</taxon>
        <taxon>Aculeata</taxon>
        <taxon>Formicoidea</taxon>
        <taxon>Formicidae</taxon>
        <taxon>Formicinae</taxon>
        <taxon>Camponotus</taxon>
    </lineage>
</organism>
<evidence type="ECO:0000313" key="3">
    <source>
        <dbReference type="EMBL" id="EFN69221.1"/>
    </source>
</evidence>
<name>E2ABH1_CAMFO</name>
<evidence type="ECO:0000256" key="1">
    <source>
        <dbReference type="PROSITE-ProRule" id="PRU00047"/>
    </source>
</evidence>
<feature type="domain" description="CCHC-type" evidence="2">
    <location>
        <begin position="47"/>
        <end position="62"/>
    </location>
</feature>
<dbReference type="AlphaFoldDB" id="E2ABH1"/>
<dbReference type="EMBL" id="GL438247">
    <property type="protein sequence ID" value="EFN69221.1"/>
    <property type="molecule type" value="Genomic_DNA"/>
</dbReference>